<dbReference type="Gene3D" id="6.10.340.10">
    <property type="match status" value="1"/>
</dbReference>
<dbReference type="PRINTS" id="PR00260">
    <property type="entry name" value="CHEMTRNSDUCR"/>
</dbReference>
<dbReference type="EMBL" id="CP010086">
    <property type="protein sequence ID" value="AJG97012.1"/>
    <property type="molecule type" value="Genomic_DNA"/>
</dbReference>
<dbReference type="GO" id="GO:0007165">
    <property type="term" value="P:signal transduction"/>
    <property type="evidence" value="ECO:0007669"/>
    <property type="project" value="UniProtKB-KW"/>
</dbReference>
<gene>
    <name evidence="9" type="ORF">LF65_00343</name>
</gene>
<feature type="domain" description="Methyl-accepting transducer" evidence="7">
    <location>
        <begin position="283"/>
        <end position="533"/>
    </location>
</feature>
<dbReference type="Pfam" id="PF00015">
    <property type="entry name" value="MCPsignal"/>
    <property type="match status" value="1"/>
</dbReference>
<evidence type="ECO:0000256" key="5">
    <source>
        <dbReference type="PROSITE-ProRule" id="PRU00284"/>
    </source>
</evidence>
<dbReference type="InterPro" id="IPR004090">
    <property type="entry name" value="Chemotax_Me-accpt_rcpt"/>
</dbReference>
<protein>
    <submittedName>
        <fullName evidence="9">Chemotaxis protein</fullName>
    </submittedName>
</protein>
<sequence>MRLKKVKDVKIIRSIIIIVILSLISTITIGVLGYLNTSKMYDANLTMYNNVIPKLSDWGDVNGSMGVLRNTLTKIIDRPFDEANEKAMLELNTNITEIVNRQAKESENNSEEHQLVMKFKEEYEQYYSYIPGIIDQRKQDLTPDKKITNDAMGVYGNQIAQDNKALVQLQKDKATNEINKSMSAYRKNIFMFISILSVSILALAFMSTYIIFMIENSIKEFVHKVSILSEGNFTVKFDTESANEFGVMQNALSKTITSIASIIYTVKEDSSLVTEQSIELSRVSEKMKHYIGDVSSSIHDIAEGSNEQSERLMSINNNLSSFSDKLDSITRSVEKVDKSTINISNEANISDERLRNIGISINEIAESYNEAQRKVNKLSLSVNKITEITNMINEIADETNLLALNAAIEAARAGEAGKGFSIVADEIRKLAEQSKSSSEDINNLLGDISSETKLVEETTGIANKKLEEQIHTIASTIVSFKEIVESIGDIVPQVHEINYAIVDINNRKNNIVENVELSSAVSEENSAASQEISASAHEMDNSAYKVSKSAEELKDIMQQITSQIEKFVL</sequence>
<organism evidence="9 10">
    <name type="scientific">Clostridium beijerinckii</name>
    <name type="common">Clostridium MP</name>
    <dbReference type="NCBI Taxonomy" id="1520"/>
    <lineage>
        <taxon>Bacteria</taxon>
        <taxon>Bacillati</taxon>
        <taxon>Bacillota</taxon>
        <taxon>Clostridia</taxon>
        <taxon>Eubacteriales</taxon>
        <taxon>Clostridiaceae</taxon>
        <taxon>Clostridium</taxon>
    </lineage>
</organism>
<evidence type="ECO:0000259" key="7">
    <source>
        <dbReference type="PROSITE" id="PS50111"/>
    </source>
</evidence>
<dbReference type="InterPro" id="IPR000727">
    <property type="entry name" value="T_SNARE_dom"/>
</dbReference>
<proteinExistence type="inferred from homology"/>
<dbReference type="GO" id="GO:0006935">
    <property type="term" value="P:chemotaxis"/>
    <property type="evidence" value="ECO:0007669"/>
    <property type="project" value="InterPro"/>
</dbReference>
<dbReference type="Pfam" id="PF12729">
    <property type="entry name" value="4HB_MCP_1"/>
    <property type="match status" value="1"/>
</dbReference>
<dbReference type="PROSITE" id="PS50111">
    <property type="entry name" value="CHEMOTAXIS_TRANSDUC_2"/>
    <property type="match status" value="1"/>
</dbReference>
<dbReference type="STRING" id="1520.LF65_00343"/>
<reference evidence="10" key="1">
    <citation type="submission" date="2014-12" db="EMBL/GenBank/DDBJ databases">
        <title>Genome sequence of Clostridium beijerinckii strain 59B.</title>
        <authorList>
            <person name="Little G.T."/>
            <person name="Minton N.P."/>
        </authorList>
    </citation>
    <scope>NUCLEOTIDE SEQUENCE [LARGE SCALE GENOMIC DNA]</scope>
    <source>
        <strain evidence="10">59B</strain>
    </source>
</reference>
<dbReference type="OrthoDB" id="369336at2"/>
<evidence type="ECO:0000256" key="2">
    <source>
        <dbReference type="ARBA" id="ARBA00022519"/>
    </source>
</evidence>
<evidence type="ECO:0000256" key="6">
    <source>
        <dbReference type="SAM" id="Phobius"/>
    </source>
</evidence>
<keyword evidence="2" id="KW-0997">Cell inner membrane</keyword>
<evidence type="ECO:0000313" key="10">
    <source>
        <dbReference type="Proteomes" id="UP000031866"/>
    </source>
</evidence>
<dbReference type="SMART" id="SM00283">
    <property type="entry name" value="MA"/>
    <property type="match status" value="1"/>
</dbReference>
<name>A0A0B5QGB3_CLOBE</name>
<dbReference type="SUPFAM" id="SSF58104">
    <property type="entry name" value="Methyl-accepting chemotaxis protein (MCP) signaling domain"/>
    <property type="match status" value="1"/>
</dbReference>
<comment type="similarity">
    <text evidence="4">Belongs to the methyl-accepting chemotaxis (MCP) protein family.</text>
</comment>
<comment type="subcellular location">
    <subcellularLocation>
        <location evidence="1">Cell inner membrane</location>
        <topology evidence="1">Multi-pass membrane protein</topology>
    </subcellularLocation>
</comment>
<dbReference type="GO" id="GO:0005886">
    <property type="term" value="C:plasma membrane"/>
    <property type="evidence" value="ECO:0007669"/>
    <property type="project" value="UniProtKB-SubCell"/>
</dbReference>
<dbReference type="InterPro" id="IPR004089">
    <property type="entry name" value="MCPsignal_dom"/>
</dbReference>
<dbReference type="GO" id="GO:0004888">
    <property type="term" value="F:transmembrane signaling receptor activity"/>
    <property type="evidence" value="ECO:0007669"/>
    <property type="project" value="InterPro"/>
</dbReference>
<dbReference type="Proteomes" id="UP000031866">
    <property type="component" value="Chromosome"/>
</dbReference>
<feature type="transmembrane region" description="Helical" evidence="6">
    <location>
        <begin position="189"/>
        <end position="214"/>
    </location>
</feature>
<keyword evidence="6" id="KW-0472">Membrane</keyword>
<evidence type="ECO:0000313" key="9">
    <source>
        <dbReference type="EMBL" id="AJG97012.1"/>
    </source>
</evidence>
<accession>A0A0B5QGB3</accession>
<evidence type="ECO:0000256" key="3">
    <source>
        <dbReference type="ARBA" id="ARBA00023224"/>
    </source>
</evidence>
<keyword evidence="6" id="KW-1133">Transmembrane helix</keyword>
<dbReference type="KEGG" id="cbei:LF65_00343"/>
<evidence type="ECO:0000256" key="1">
    <source>
        <dbReference type="ARBA" id="ARBA00004429"/>
    </source>
</evidence>
<dbReference type="Gene3D" id="1.10.287.950">
    <property type="entry name" value="Methyl-accepting chemotaxis protein"/>
    <property type="match status" value="1"/>
</dbReference>
<feature type="transmembrane region" description="Helical" evidence="6">
    <location>
        <begin position="12"/>
        <end position="35"/>
    </location>
</feature>
<dbReference type="PANTHER" id="PTHR32089:SF112">
    <property type="entry name" value="LYSOZYME-LIKE PROTEIN-RELATED"/>
    <property type="match status" value="1"/>
</dbReference>
<evidence type="ECO:0000256" key="4">
    <source>
        <dbReference type="ARBA" id="ARBA00029447"/>
    </source>
</evidence>
<keyword evidence="3 5" id="KW-0807">Transducer</keyword>
<feature type="domain" description="T-SNARE coiled-coil homology" evidence="8">
    <location>
        <begin position="285"/>
        <end position="336"/>
    </location>
</feature>
<dbReference type="PROSITE" id="PS50192">
    <property type="entry name" value="T_SNARE"/>
    <property type="match status" value="1"/>
</dbReference>
<dbReference type="RefSeq" id="WP_041893650.1">
    <property type="nucleotide sequence ID" value="NZ_CP010086.2"/>
</dbReference>
<evidence type="ECO:0000259" key="8">
    <source>
        <dbReference type="PROSITE" id="PS50192"/>
    </source>
</evidence>
<keyword evidence="6" id="KW-0812">Transmembrane</keyword>
<dbReference type="PANTHER" id="PTHR32089">
    <property type="entry name" value="METHYL-ACCEPTING CHEMOTAXIS PROTEIN MCPB"/>
    <property type="match status" value="1"/>
</dbReference>
<keyword evidence="2" id="KW-1003">Cell membrane</keyword>
<dbReference type="AlphaFoldDB" id="A0A0B5QGB3"/>
<dbReference type="InterPro" id="IPR024478">
    <property type="entry name" value="HlyB_4HB_MCP"/>
</dbReference>